<dbReference type="PANTHER" id="PTHR11017:SF544">
    <property type="entry name" value="ADP-RIBOSYL CYCLASE_CYCLIC ADP-RIBOSE HYDROLASE"/>
    <property type="match status" value="1"/>
</dbReference>
<evidence type="ECO:0000256" key="2">
    <source>
        <dbReference type="ARBA" id="ARBA00022737"/>
    </source>
</evidence>
<dbReference type="PROSITE" id="PS50104">
    <property type="entry name" value="TIR"/>
    <property type="match status" value="1"/>
</dbReference>
<dbReference type="FunFam" id="3.40.50.10140:FF:000007">
    <property type="entry name" value="Disease resistance protein (TIR-NBS-LRR class)"/>
    <property type="match status" value="1"/>
</dbReference>
<dbReference type="Pfam" id="PF23282">
    <property type="entry name" value="WHD_ROQ1"/>
    <property type="match status" value="1"/>
</dbReference>
<dbReference type="AlphaFoldDB" id="A0AA35YSG5"/>
<dbReference type="Proteomes" id="UP001177003">
    <property type="component" value="Chromosome 4"/>
</dbReference>
<evidence type="ECO:0000256" key="4">
    <source>
        <dbReference type="ARBA" id="ARBA00023027"/>
    </source>
</evidence>
<evidence type="ECO:0000259" key="5">
    <source>
        <dbReference type="PROSITE" id="PS50104"/>
    </source>
</evidence>
<dbReference type="PANTHER" id="PTHR11017">
    <property type="entry name" value="LEUCINE-RICH REPEAT-CONTAINING PROTEIN"/>
    <property type="match status" value="1"/>
</dbReference>
<dbReference type="Pfam" id="PF23598">
    <property type="entry name" value="LRR_14"/>
    <property type="match status" value="2"/>
</dbReference>
<name>A0AA35YSG5_LACSI</name>
<evidence type="ECO:0000313" key="7">
    <source>
        <dbReference type="Proteomes" id="UP001177003"/>
    </source>
</evidence>
<proteinExistence type="predicted"/>
<keyword evidence="2" id="KW-0677">Repeat</keyword>
<keyword evidence="4" id="KW-0520">NAD</keyword>
<dbReference type="InterPro" id="IPR032675">
    <property type="entry name" value="LRR_dom_sf"/>
</dbReference>
<dbReference type="SUPFAM" id="SSF52540">
    <property type="entry name" value="P-loop containing nucleoside triphosphate hydrolases"/>
    <property type="match status" value="1"/>
</dbReference>
<keyword evidence="7" id="KW-1185">Reference proteome</keyword>
<protein>
    <recommendedName>
        <fullName evidence="5">TIR domain-containing protein</fullName>
    </recommendedName>
</protein>
<dbReference type="PRINTS" id="PR00364">
    <property type="entry name" value="DISEASERSIST"/>
</dbReference>
<dbReference type="Gene3D" id="3.40.50.10140">
    <property type="entry name" value="Toll/interleukin-1 receptor homology (TIR) domain"/>
    <property type="match status" value="1"/>
</dbReference>
<dbReference type="Gene3D" id="3.40.50.300">
    <property type="entry name" value="P-loop containing nucleotide triphosphate hydrolases"/>
    <property type="match status" value="1"/>
</dbReference>
<dbReference type="GO" id="GO:0051707">
    <property type="term" value="P:response to other organism"/>
    <property type="evidence" value="ECO:0007669"/>
    <property type="project" value="UniProtKB-ARBA"/>
</dbReference>
<reference evidence="6" key="1">
    <citation type="submission" date="2023-04" db="EMBL/GenBank/DDBJ databases">
        <authorList>
            <person name="Vijverberg K."/>
            <person name="Xiong W."/>
            <person name="Schranz E."/>
        </authorList>
    </citation>
    <scope>NUCLEOTIDE SEQUENCE</scope>
</reference>
<dbReference type="SUPFAM" id="SSF46785">
    <property type="entry name" value="Winged helix' DNA-binding domain"/>
    <property type="match status" value="1"/>
</dbReference>
<feature type="domain" description="TIR" evidence="5">
    <location>
        <begin position="13"/>
        <end position="172"/>
    </location>
</feature>
<dbReference type="Gene3D" id="3.80.10.10">
    <property type="entry name" value="Ribonuclease Inhibitor"/>
    <property type="match status" value="2"/>
</dbReference>
<dbReference type="SUPFAM" id="SSF52058">
    <property type="entry name" value="L domain-like"/>
    <property type="match status" value="2"/>
</dbReference>
<dbReference type="InterPro" id="IPR042197">
    <property type="entry name" value="Apaf_helical"/>
</dbReference>
<dbReference type="InterPro" id="IPR002182">
    <property type="entry name" value="NB-ARC"/>
</dbReference>
<dbReference type="SUPFAM" id="SSF52200">
    <property type="entry name" value="Toll/Interleukin receptor TIR domain"/>
    <property type="match status" value="1"/>
</dbReference>
<dbReference type="InterPro" id="IPR036390">
    <property type="entry name" value="WH_DNA-bd_sf"/>
</dbReference>
<sequence>MALSSTSSNQKSFKYDVFLSFRGVDTRRTFVDRLYGSLKQLSIPTFRDNEEFEKGKQIDELFKAIEESKLFIIVFSKNYASSSWCLKELEKIMECQRKIEHIAYPIYYDVDLSEIRKQIGEVGGAFSKHSNEEVGKWEEAVEEAGHLVGWDMRNREEAEVINEIVEQILLKLRPIYLSNDENLIGMEPRMLDLESSLGLGWNNDVRMIGIVGMGGIGKTTLARAIFDKVSFHFEGKSFVENIREVSRVSGMRWLQKQVLLDIFKDEDMDVSSVHDGKHMMKMRLPGKKVLVVLDDVDNADQLEALAGATNWFKGGSRIIITTRDKQVLTAHRVNMIHNVSFLSDEEAICLFSRHAFGRSIPIQGYEGLSKKVVNYAAGLPLTIKVLGSFLRGKEEFLWMDALTRLETIPSQETLKKLELSYISLEDDHKEIFLDVACFMKGLQKEDAIRILESCGLHAIYGLTVLEQKSLISISNQRLSMHDRIEELGRNIVRRSHPREPNKHSRLWIREEIEDMLSRNAGTDATTCIRLEQVELSPEIVMKGLGNLQKLRVLLLSEIDDDYFGTHRKFDQVKQYFPNALQFLSWEGYPVLSLPQAFKANNLVGLELPSSRITKLWESGERKVLKKLRFLDLSFSKLRTLNLDMTPNLERLNLNRCYDLRELQAPAGSLEKLVYLNLIGCSRFRSFSFIKQLEPLELQLLSLPKLDVIVESLGKFPRYSRDNLPKLQFTCFYLEKHPPSTENGQKSVSLNLQPCTKLESVSGSICGLKHLRELTFHGCIPEVPNDLDQLQCLEKLSLLSTHITRLPDSICMLKHLRSFKLESCRLLEELPKDLGQLECLEKLSLLSTGIRRLPDSIYMLRRLRSLKVRSCLLLEEVPDDIGQIACLEKLNLLSARIRCLPDSICMLKHLKSLELESCVLLEKLPEDLGKLECLEKLILTKCISLEHIPNSICKMKRLRYLDLPFCNQVEKLPEELGSLECLEELNIKHREQEPIRRELLSSDDLEAVNTLKALHLSSISSACLGNLLFHMLDACSSKSLFNIKARLYVRRYWLNRRKQYKSSQEPRRYSCKKT</sequence>
<dbReference type="InterPro" id="IPR058192">
    <property type="entry name" value="WHD_ROQ1-like"/>
</dbReference>
<gene>
    <name evidence="6" type="ORF">LSALG_LOCUS19066</name>
</gene>
<organism evidence="6 7">
    <name type="scientific">Lactuca saligna</name>
    <name type="common">Willowleaf lettuce</name>
    <dbReference type="NCBI Taxonomy" id="75948"/>
    <lineage>
        <taxon>Eukaryota</taxon>
        <taxon>Viridiplantae</taxon>
        <taxon>Streptophyta</taxon>
        <taxon>Embryophyta</taxon>
        <taxon>Tracheophyta</taxon>
        <taxon>Spermatophyta</taxon>
        <taxon>Magnoliopsida</taxon>
        <taxon>eudicotyledons</taxon>
        <taxon>Gunneridae</taxon>
        <taxon>Pentapetalae</taxon>
        <taxon>asterids</taxon>
        <taxon>campanulids</taxon>
        <taxon>Asterales</taxon>
        <taxon>Asteraceae</taxon>
        <taxon>Cichorioideae</taxon>
        <taxon>Cichorieae</taxon>
        <taxon>Lactucinae</taxon>
        <taxon>Lactuca</taxon>
    </lineage>
</organism>
<dbReference type="Pfam" id="PF01582">
    <property type="entry name" value="TIR"/>
    <property type="match status" value="1"/>
</dbReference>
<evidence type="ECO:0000256" key="3">
    <source>
        <dbReference type="ARBA" id="ARBA00022821"/>
    </source>
</evidence>
<dbReference type="InterPro" id="IPR044974">
    <property type="entry name" value="Disease_R_plants"/>
</dbReference>
<dbReference type="InterPro" id="IPR000157">
    <property type="entry name" value="TIR_dom"/>
</dbReference>
<accession>A0AA35YSG5</accession>
<dbReference type="InterPro" id="IPR027417">
    <property type="entry name" value="P-loop_NTPase"/>
</dbReference>
<keyword evidence="3" id="KW-0611">Plant defense</keyword>
<dbReference type="InterPro" id="IPR035897">
    <property type="entry name" value="Toll_tir_struct_dom_sf"/>
</dbReference>
<dbReference type="InterPro" id="IPR055414">
    <property type="entry name" value="LRR_R13L4/SHOC2-like"/>
</dbReference>
<dbReference type="GO" id="GO:0007165">
    <property type="term" value="P:signal transduction"/>
    <property type="evidence" value="ECO:0007669"/>
    <property type="project" value="InterPro"/>
</dbReference>
<dbReference type="EMBL" id="OX465080">
    <property type="protein sequence ID" value="CAI9279254.1"/>
    <property type="molecule type" value="Genomic_DNA"/>
</dbReference>
<dbReference type="GO" id="GO:0043531">
    <property type="term" value="F:ADP binding"/>
    <property type="evidence" value="ECO:0007669"/>
    <property type="project" value="InterPro"/>
</dbReference>
<evidence type="ECO:0000256" key="1">
    <source>
        <dbReference type="ARBA" id="ARBA00022614"/>
    </source>
</evidence>
<dbReference type="Gene3D" id="1.10.8.430">
    <property type="entry name" value="Helical domain of apoptotic protease-activating factors"/>
    <property type="match status" value="1"/>
</dbReference>
<dbReference type="Pfam" id="PF00931">
    <property type="entry name" value="NB-ARC"/>
    <property type="match status" value="1"/>
</dbReference>
<keyword evidence="1" id="KW-0433">Leucine-rich repeat</keyword>
<evidence type="ECO:0000313" key="6">
    <source>
        <dbReference type="EMBL" id="CAI9279254.1"/>
    </source>
</evidence>
<dbReference type="GO" id="GO:0006952">
    <property type="term" value="P:defense response"/>
    <property type="evidence" value="ECO:0007669"/>
    <property type="project" value="UniProtKB-KW"/>
</dbReference>
<dbReference type="SMART" id="SM00255">
    <property type="entry name" value="TIR"/>
    <property type="match status" value="1"/>
</dbReference>